<evidence type="ECO:0000259" key="1">
    <source>
        <dbReference type="SMART" id="SM00382"/>
    </source>
</evidence>
<proteinExistence type="predicted"/>
<evidence type="ECO:0000313" key="2">
    <source>
        <dbReference type="EMBL" id="PZX06988.1"/>
    </source>
</evidence>
<dbReference type="FunFam" id="3.40.50.300:FF:000880">
    <property type="entry name" value="Primosomal protein DnaI"/>
    <property type="match status" value="1"/>
</dbReference>
<dbReference type="Pfam" id="PF07319">
    <property type="entry name" value="DnaI_N"/>
    <property type="match status" value="1"/>
</dbReference>
<name>A0A2W7MKE2_9BACI</name>
<dbReference type="Proteomes" id="UP000248646">
    <property type="component" value="Unassembled WGS sequence"/>
</dbReference>
<dbReference type="RefSeq" id="WP_111437686.1">
    <property type="nucleotide sequence ID" value="NZ_QKZI01000001.1"/>
</dbReference>
<protein>
    <submittedName>
        <fullName evidence="2">Primosomal protein DnaI</fullName>
    </submittedName>
</protein>
<sequence length="314" mass="36190">MERINETLKRVVQSPEFSTRLDDIKKEVLENPGIQKFLEDNASVISKQIVDRSLSKLYEYKSQSHQCDSCQSLELCTNFMKGYEPKLILDRNLIDIEYVRCKRGIIEDERKKVTSMIDSIHMPKEVMEATLAGVDLEDGSRVVAVRAAKNFLNEWERTNVLPPKGLYISGKFGVGKSYLLGALANELAARHIHSVVVYVPEFFREMKQAIQDQTLSEKIEFVKRAPVLMLDDIGAETMSSWTRDEILGTILQYRMSEQLPTFLTSNFNYDELEHHLSFTQRGEKEVVKAGRIMERIRSLTIPISLHGKNWRDKE</sequence>
<dbReference type="SMART" id="SM00382">
    <property type="entry name" value="AAA"/>
    <property type="match status" value="1"/>
</dbReference>
<gene>
    <name evidence="2" type="ORF">C7437_10189</name>
</gene>
<dbReference type="EMBL" id="QKZI01000001">
    <property type="protein sequence ID" value="PZX06988.1"/>
    <property type="molecule type" value="Genomic_DNA"/>
</dbReference>
<dbReference type="InterPro" id="IPR027417">
    <property type="entry name" value="P-loop_NTPase"/>
</dbReference>
<accession>A0A2W7MKE2</accession>
<dbReference type="GO" id="GO:0006260">
    <property type="term" value="P:DNA replication"/>
    <property type="evidence" value="ECO:0007669"/>
    <property type="project" value="TreeGrafter"/>
</dbReference>
<dbReference type="PANTHER" id="PTHR30050:SF8">
    <property type="entry name" value="PRIMOSOMAL PROTEIN DNAI"/>
    <property type="match status" value="1"/>
</dbReference>
<dbReference type="NCBIfam" id="NF006505">
    <property type="entry name" value="PRK08939.1"/>
    <property type="match status" value="1"/>
</dbReference>
<dbReference type="Pfam" id="PF00308">
    <property type="entry name" value="Bac_DnaA"/>
    <property type="match status" value="1"/>
</dbReference>
<organism evidence="2 3">
    <name type="scientific">Psychrobacillus insolitus</name>
    <dbReference type="NCBI Taxonomy" id="1461"/>
    <lineage>
        <taxon>Bacteria</taxon>
        <taxon>Bacillati</taxon>
        <taxon>Bacillota</taxon>
        <taxon>Bacilli</taxon>
        <taxon>Bacillales</taxon>
        <taxon>Bacillaceae</taxon>
        <taxon>Psychrobacillus</taxon>
    </lineage>
</organism>
<dbReference type="InterPro" id="IPR013317">
    <property type="entry name" value="DnaA_dom"/>
</dbReference>
<evidence type="ECO:0000313" key="3">
    <source>
        <dbReference type="Proteomes" id="UP000248646"/>
    </source>
</evidence>
<dbReference type="InterPro" id="IPR009928">
    <property type="entry name" value="DnaI_N"/>
</dbReference>
<dbReference type="PANTHER" id="PTHR30050">
    <property type="entry name" value="CHROMOSOMAL REPLICATION INITIATOR PROTEIN DNAA"/>
    <property type="match status" value="1"/>
</dbReference>
<comment type="caution">
    <text evidence="2">The sequence shown here is derived from an EMBL/GenBank/DDBJ whole genome shotgun (WGS) entry which is preliminary data.</text>
</comment>
<dbReference type="AlphaFoldDB" id="A0A2W7MKE2"/>
<dbReference type="InterPro" id="IPR003593">
    <property type="entry name" value="AAA+_ATPase"/>
</dbReference>
<dbReference type="CDD" id="cd00009">
    <property type="entry name" value="AAA"/>
    <property type="match status" value="1"/>
</dbReference>
<dbReference type="GO" id="GO:0005524">
    <property type="term" value="F:ATP binding"/>
    <property type="evidence" value="ECO:0007669"/>
    <property type="project" value="InterPro"/>
</dbReference>
<reference evidence="2 3" key="1">
    <citation type="submission" date="2018-06" db="EMBL/GenBank/DDBJ databases">
        <title>Genomic Encyclopedia of Type Strains, Phase IV (KMG-IV): sequencing the most valuable type-strain genomes for metagenomic binning, comparative biology and taxonomic classification.</title>
        <authorList>
            <person name="Goeker M."/>
        </authorList>
    </citation>
    <scope>NUCLEOTIDE SEQUENCE [LARGE SCALE GENOMIC DNA]</scope>
    <source>
        <strain evidence="2 3">DSM 5</strain>
    </source>
</reference>
<feature type="domain" description="AAA+ ATPase" evidence="1">
    <location>
        <begin position="162"/>
        <end position="291"/>
    </location>
</feature>
<dbReference type="SUPFAM" id="SSF52540">
    <property type="entry name" value="P-loop containing nucleoside triphosphate hydrolases"/>
    <property type="match status" value="1"/>
</dbReference>
<dbReference type="Gene3D" id="3.40.50.300">
    <property type="entry name" value="P-loop containing nucleotide triphosphate hydrolases"/>
    <property type="match status" value="1"/>
</dbReference>
<dbReference type="OrthoDB" id="61127at2"/>
<keyword evidence="3" id="KW-1185">Reference proteome</keyword>